<dbReference type="RefSeq" id="WP_379999944.1">
    <property type="nucleotide sequence ID" value="NZ_JBHSGN010000121.1"/>
</dbReference>
<comment type="caution">
    <text evidence="1">The sequence shown here is derived from an EMBL/GenBank/DDBJ whole genome shotgun (WGS) entry which is preliminary data.</text>
</comment>
<evidence type="ECO:0000313" key="1">
    <source>
        <dbReference type="EMBL" id="MFC4676081.1"/>
    </source>
</evidence>
<sequence length="877" mass="99213">MASLELYINNQLCEIENPKDFSIYLKRQLLNPAELSTKDAQRSYDVSLPATATNNAIFGYTNTEEVKGKFSQLYDAQLVASGTKIFDGKFKISEIGKDYYKGNLGIPVAKTVKDIFGEMKMNQAGKWLVDFTKIEDVTTYNTKENSECIFPFVLYNLMPKRDTNKTYTPKNVYDASVVFGLENFPPSVNCLQMLEQIFKNSGYSLTGSAMTDERLKNLYVSYKNPENYEKLWGIGSLKISGTWGNYMNGVIDNYHINNAEIPGIPRGYITGNFFNSKNIRNLKKSESGTNISISKEGDTTNTVFKIPQTGLYKLFFKAVYRGKTEGLEDPAGMSIFQGSLANPIYEAKVLRYTDSDVLDSQMIDNIYCYNNIDQNLGDANKIYPKAHAVNFVDPKQNPHLICGLSWGGEDTSIEIITPYDNLLVGNGKFHNPIAISGGLSWSYGNKEGGVKDRFYSAVKSEGYFSPNNLDTPRKFVVELEDIPAEMRTHTTRTDDWNGTGQVSQIIWLEKGECITIVSTSRLAALKGKTDAWYNHEIDFELTLEPFTPYRSWLKMGDDGSSTDAMHWTDKTVFDVGKMNLIKLLPSAIKVNDWIDNFCKAFNLNIVNTGETNFELNVKNRNIITRATNIIDLDKCANVNQRSNESLKLPYLYDIGFTIDTNEEGYYNTLKEYVKDEDGNETDEKAINSGMGGGGKYYTGSSETTAITQTSNFSYCWYKDLFANEENAKQGINPIVSIPVIMEHEAWEKDYDYADMMDKYYSDKAQRFWYKSGLFDISIEGTPLKFALVSNSYTNGDKKLVLDYGNETDSILNEYFLLLLNSANSYTVVDCLLTPEEYNNLKTFLVKFNGDLYNIAEIDGYDPLCKKKGILKLIRKII</sequence>
<name>A0ABV9L2N2_9BACT</name>
<keyword evidence="2" id="KW-1185">Reference proteome</keyword>
<organism evidence="1 2">
    <name type="scientific">Dysgonomonas termitidis</name>
    <dbReference type="NCBI Taxonomy" id="1516126"/>
    <lineage>
        <taxon>Bacteria</taxon>
        <taxon>Pseudomonadati</taxon>
        <taxon>Bacteroidota</taxon>
        <taxon>Bacteroidia</taxon>
        <taxon>Bacteroidales</taxon>
        <taxon>Dysgonomonadaceae</taxon>
        <taxon>Dysgonomonas</taxon>
    </lineage>
</organism>
<reference evidence="2" key="1">
    <citation type="journal article" date="2019" name="Int. J. Syst. Evol. Microbiol.">
        <title>The Global Catalogue of Microorganisms (GCM) 10K type strain sequencing project: providing services to taxonomists for standard genome sequencing and annotation.</title>
        <authorList>
            <consortium name="The Broad Institute Genomics Platform"/>
            <consortium name="The Broad Institute Genome Sequencing Center for Infectious Disease"/>
            <person name="Wu L."/>
            <person name="Ma J."/>
        </authorList>
    </citation>
    <scope>NUCLEOTIDE SEQUENCE [LARGE SCALE GENOMIC DNA]</scope>
    <source>
        <strain evidence="2">CCUG 66188</strain>
    </source>
</reference>
<dbReference type="Proteomes" id="UP001596023">
    <property type="component" value="Unassembled WGS sequence"/>
</dbReference>
<proteinExistence type="predicted"/>
<dbReference type="EMBL" id="JBHSGN010000121">
    <property type="protein sequence ID" value="MFC4676081.1"/>
    <property type="molecule type" value="Genomic_DNA"/>
</dbReference>
<evidence type="ECO:0000313" key="2">
    <source>
        <dbReference type="Proteomes" id="UP001596023"/>
    </source>
</evidence>
<protein>
    <submittedName>
        <fullName evidence="1">Uncharacterized protein</fullName>
    </submittedName>
</protein>
<accession>A0ABV9L2N2</accession>
<gene>
    <name evidence="1" type="ORF">ACFO6W_20560</name>
</gene>